<evidence type="ECO:0000313" key="2">
    <source>
        <dbReference type="EMBL" id="GLQ20029.1"/>
    </source>
</evidence>
<organism evidence="2 3">
    <name type="scientific">Algimonas porphyrae</name>
    <dbReference type="NCBI Taxonomy" id="1128113"/>
    <lineage>
        <taxon>Bacteria</taxon>
        <taxon>Pseudomonadati</taxon>
        <taxon>Pseudomonadota</taxon>
        <taxon>Alphaproteobacteria</taxon>
        <taxon>Maricaulales</taxon>
        <taxon>Robiginitomaculaceae</taxon>
        <taxon>Algimonas</taxon>
    </lineage>
</organism>
<reference evidence="2" key="2">
    <citation type="submission" date="2023-01" db="EMBL/GenBank/DDBJ databases">
        <title>Draft genome sequence of Algimonas porphyrae strain NBRC 108216.</title>
        <authorList>
            <person name="Sun Q."/>
            <person name="Mori K."/>
        </authorList>
    </citation>
    <scope>NUCLEOTIDE SEQUENCE</scope>
    <source>
        <strain evidence="2">NBRC 108216</strain>
    </source>
</reference>
<reference evidence="2" key="1">
    <citation type="journal article" date="2014" name="Int. J. Syst. Evol. Microbiol.">
        <title>Complete genome of a new Firmicutes species belonging to the dominant human colonic microbiota ('Ruminococcus bicirculans') reveals two chromosomes and a selective capacity to utilize plant glucans.</title>
        <authorList>
            <consortium name="NISC Comparative Sequencing Program"/>
            <person name="Wegmann U."/>
            <person name="Louis P."/>
            <person name="Goesmann A."/>
            <person name="Henrissat B."/>
            <person name="Duncan S.H."/>
            <person name="Flint H.J."/>
        </authorList>
    </citation>
    <scope>NUCLEOTIDE SEQUENCE</scope>
    <source>
        <strain evidence="2">NBRC 108216</strain>
    </source>
</reference>
<dbReference type="SUPFAM" id="SSF69118">
    <property type="entry name" value="AhpD-like"/>
    <property type="match status" value="1"/>
</dbReference>
<gene>
    <name evidence="2" type="ORF">GCM10007854_09840</name>
</gene>
<feature type="domain" description="Carboxymuconolactone decarboxylase-like" evidence="1">
    <location>
        <begin position="41"/>
        <end position="122"/>
    </location>
</feature>
<dbReference type="PANTHER" id="PTHR35446:SF2">
    <property type="entry name" value="CARBOXYMUCONOLACTONE DECARBOXYLASE-LIKE DOMAIN-CONTAINING PROTEIN"/>
    <property type="match status" value="1"/>
</dbReference>
<dbReference type="RefSeq" id="WP_284370216.1">
    <property type="nucleotide sequence ID" value="NZ_BSNJ01000002.1"/>
</dbReference>
<dbReference type="InterPro" id="IPR029032">
    <property type="entry name" value="AhpD-like"/>
</dbReference>
<name>A0ABQ5UXK2_9PROT</name>
<dbReference type="PANTHER" id="PTHR35446">
    <property type="entry name" value="SI:CH211-175M2.5"/>
    <property type="match status" value="1"/>
</dbReference>
<dbReference type="Pfam" id="PF02627">
    <property type="entry name" value="CMD"/>
    <property type="match status" value="1"/>
</dbReference>
<dbReference type="Gene3D" id="1.20.1290.10">
    <property type="entry name" value="AhpD-like"/>
    <property type="match status" value="1"/>
</dbReference>
<evidence type="ECO:0000313" key="3">
    <source>
        <dbReference type="Proteomes" id="UP001161390"/>
    </source>
</evidence>
<sequence length="189" mass="20529">MSRIPRLSPDDIPDDIKPLIASGEQIMGFTMNDGIDMARNPDILRGVSQMIFSIYGPGKLDAGLKRLVGYVASTAAGCRYCQQHSAHGAGKAAVDPDKINAAWAYEDSPLFTDAERIALKVAHLGSLSPAEVTDGDFTELRSYFSDDECLEIVAVIAMFGFLNRWNAVMDTDVEDVPADYAKAIGLKLR</sequence>
<dbReference type="Proteomes" id="UP001161390">
    <property type="component" value="Unassembled WGS sequence"/>
</dbReference>
<comment type="caution">
    <text evidence="2">The sequence shown here is derived from an EMBL/GenBank/DDBJ whole genome shotgun (WGS) entry which is preliminary data.</text>
</comment>
<keyword evidence="3" id="KW-1185">Reference proteome</keyword>
<dbReference type="EMBL" id="BSNJ01000002">
    <property type="protein sequence ID" value="GLQ20029.1"/>
    <property type="molecule type" value="Genomic_DNA"/>
</dbReference>
<proteinExistence type="predicted"/>
<dbReference type="InterPro" id="IPR003779">
    <property type="entry name" value="CMD-like"/>
</dbReference>
<evidence type="ECO:0000259" key="1">
    <source>
        <dbReference type="Pfam" id="PF02627"/>
    </source>
</evidence>
<accession>A0ABQ5UXK2</accession>
<protein>
    <recommendedName>
        <fullName evidence="1">Carboxymuconolactone decarboxylase-like domain-containing protein</fullName>
    </recommendedName>
</protein>